<dbReference type="Proteomes" id="UP000030645">
    <property type="component" value="Unassembled WGS sequence"/>
</dbReference>
<feature type="compositionally biased region" description="Polar residues" evidence="1">
    <location>
        <begin position="138"/>
        <end position="154"/>
    </location>
</feature>
<feature type="compositionally biased region" description="Polar residues" evidence="1">
    <location>
        <begin position="47"/>
        <end position="67"/>
    </location>
</feature>
<gene>
    <name evidence="2" type="ORF">L484_016187</name>
</gene>
<proteinExistence type="predicted"/>
<evidence type="ECO:0000313" key="2">
    <source>
        <dbReference type="EMBL" id="EXB91567.1"/>
    </source>
</evidence>
<feature type="region of interest" description="Disordered" evidence="1">
    <location>
        <begin position="45"/>
        <end position="93"/>
    </location>
</feature>
<evidence type="ECO:0000313" key="3">
    <source>
        <dbReference type="Proteomes" id="UP000030645"/>
    </source>
</evidence>
<organism evidence="2 3">
    <name type="scientific">Morus notabilis</name>
    <dbReference type="NCBI Taxonomy" id="981085"/>
    <lineage>
        <taxon>Eukaryota</taxon>
        <taxon>Viridiplantae</taxon>
        <taxon>Streptophyta</taxon>
        <taxon>Embryophyta</taxon>
        <taxon>Tracheophyta</taxon>
        <taxon>Spermatophyta</taxon>
        <taxon>Magnoliopsida</taxon>
        <taxon>eudicotyledons</taxon>
        <taxon>Gunneridae</taxon>
        <taxon>Pentapetalae</taxon>
        <taxon>rosids</taxon>
        <taxon>fabids</taxon>
        <taxon>Rosales</taxon>
        <taxon>Moraceae</taxon>
        <taxon>Moreae</taxon>
        <taxon>Morus</taxon>
    </lineage>
</organism>
<evidence type="ECO:0000256" key="1">
    <source>
        <dbReference type="SAM" id="MobiDB-lite"/>
    </source>
</evidence>
<dbReference type="AlphaFoldDB" id="W9RHK4"/>
<feature type="compositionally biased region" description="Polar residues" evidence="1">
    <location>
        <begin position="161"/>
        <end position="177"/>
    </location>
</feature>
<accession>W9RHK4</accession>
<dbReference type="STRING" id="981085.W9RHK4"/>
<sequence>MVRARGQGWNHSSQRQTVSATLAMSSMIIASPRAACATRRKILKSQPLLSPPSTVDTAIPLSSSPPSGDQALQAEESPLEDHEQSSKVQSTSPAPALNDLAIVVHNPCFGHNLVCSDLEEANARDVPVEEPIPESDAPQKSSPECSQRRPTSVSLKRRTRSASSKFVPQSAATKRTNAASPSTSHTSASTSSPEDSSAPQDQDADFHSSPIGYDCSKAYSLKFFSAINEEVWATMSSRGIIAERNINVIKFRDTGILDLLESSGLMGTVTLADKFSPDLVYEFYSNLSANIAIASSPVYGKIYIRGNALDFSPALINKLCHCPNFLDLEHLVDFTTPVCPDESTHVLCLGC</sequence>
<dbReference type="EMBL" id="KE345052">
    <property type="protein sequence ID" value="EXB91567.1"/>
    <property type="molecule type" value="Genomic_DNA"/>
</dbReference>
<keyword evidence="3" id="KW-1185">Reference proteome</keyword>
<reference evidence="3" key="1">
    <citation type="submission" date="2013-01" db="EMBL/GenBank/DDBJ databases">
        <title>Draft Genome Sequence of a Mulberry Tree, Morus notabilis C.K. Schneid.</title>
        <authorList>
            <person name="He N."/>
            <person name="Zhao S."/>
        </authorList>
    </citation>
    <scope>NUCLEOTIDE SEQUENCE</scope>
</reference>
<feature type="compositionally biased region" description="Low complexity" evidence="1">
    <location>
        <begin position="178"/>
        <end position="199"/>
    </location>
</feature>
<name>W9RHK4_9ROSA</name>
<protein>
    <submittedName>
        <fullName evidence="2">Uncharacterized protein</fullName>
    </submittedName>
</protein>
<feature type="region of interest" description="Disordered" evidence="1">
    <location>
        <begin position="128"/>
        <end position="207"/>
    </location>
</feature>